<accession>A0A7J6V3Y5</accession>
<name>A0A7J6V3Y5_THATH</name>
<gene>
    <name evidence="1" type="ORF">FRX31_031548</name>
</gene>
<sequence>MQSELTIIENYTSIVHNTHPSKNCTITSNNYTLTCCTLYILAQFQIAPFNALTESLGDDYHERVRIALRFVCKIEQLEERIQWKFPQGSNLLGLITAPVLATEEEGNAAVVYDVLHATEDTIEVETEDTATIAIHNDNDVIIEVECPNFRTLC</sequence>
<comment type="caution">
    <text evidence="1">The sequence shown here is derived from an EMBL/GenBank/DDBJ whole genome shotgun (WGS) entry which is preliminary data.</text>
</comment>
<proteinExistence type="predicted"/>
<organism evidence="1 2">
    <name type="scientific">Thalictrum thalictroides</name>
    <name type="common">Rue-anemone</name>
    <name type="synonym">Anemone thalictroides</name>
    <dbReference type="NCBI Taxonomy" id="46969"/>
    <lineage>
        <taxon>Eukaryota</taxon>
        <taxon>Viridiplantae</taxon>
        <taxon>Streptophyta</taxon>
        <taxon>Embryophyta</taxon>
        <taxon>Tracheophyta</taxon>
        <taxon>Spermatophyta</taxon>
        <taxon>Magnoliopsida</taxon>
        <taxon>Ranunculales</taxon>
        <taxon>Ranunculaceae</taxon>
        <taxon>Thalictroideae</taxon>
        <taxon>Thalictrum</taxon>
    </lineage>
</organism>
<dbReference type="EMBL" id="JABWDY010039491">
    <property type="protein sequence ID" value="KAF5178865.1"/>
    <property type="molecule type" value="Genomic_DNA"/>
</dbReference>
<keyword evidence="2" id="KW-1185">Reference proteome</keyword>
<evidence type="ECO:0000313" key="1">
    <source>
        <dbReference type="EMBL" id="KAF5178865.1"/>
    </source>
</evidence>
<protein>
    <submittedName>
        <fullName evidence="1">Uncharacterized protein</fullName>
    </submittedName>
</protein>
<dbReference type="AlphaFoldDB" id="A0A7J6V3Y5"/>
<reference evidence="1 2" key="1">
    <citation type="submission" date="2020-06" db="EMBL/GenBank/DDBJ databases">
        <title>Transcriptomic and genomic resources for Thalictrum thalictroides and T. hernandezii: Facilitating candidate gene discovery in an emerging model plant lineage.</title>
        <authorList>
            <person name="Arias T."/>
            <person name="Riano-Pachon D.M."/>
            <person name="Di Stilio V.S."/>
        </authorList>
    </citation>
    <scope>NUCLEOTIDE SEQUENCE [LARGE SCALE GENOMIC DNA]</scope>
    <source>
        <strain evidence="2">cv. WT478/WT964</strain>
        <tissue evidence="1">Leaves</tissue>
    </source>
</reference>
<evidence type="ECO:0000313" key="2">
    <source>
        <dbReference type="Proteomes" id="UP000554482"/>
    </source>
</evidence>
<dbReference type="Proteomes" id="UP000554482">
    <property type="component" value="Unassembled WGS sequence"/>
</dbReference>